<dbReference type="InterPro" id="IPR052220">
    <property type="entry name" value="METTL25"/>
</dbReference>
<reference evidence="2" key="1">
    <citation type="submission" date="2023-06" db="EMBL/GenBank/DDBJ databases">
        <authorList>
            <person name="Kurt Z."/>
        </authorList>
    </citation>
    <scope>NUCLEOTIDE SEQUENCE</scope>
</reference>
<name>A0AA86Q3H8_9EUKA</name>
<organism evidence="2">
    <name type="scientific">Hexamita inflata</name>
    <dbReference type="NCBI Taxonomy" id="28002"/>
    <lineage>
        <taxon>Eukaryota</taxon>
        <taxon>Metamonada</taxon>
        <taxon>Diplomonadida</taxon>
        <taxon>Hexamitidae</taxon>
        <taxon>Hexamitinae</taxon>
        <taxon>Hexamita</taxon>
    </lineage>
</organism>
<dbReference type="Gene3D" id="3.40.50.150">
    <property type="entry name" value="Vaccinia Virus protein VP39"/>
    <property type="match status" value="1"/>
</dbReference>
<comment type="caution">
    <text evidence="2">The sequence shown here is derived from an EMBL/GenBank/DDBJ whole genome shotgun (WGS) entry which is preliminary data.</text>
</comment>
<dbReference type="InterPro" id="IPR025714">
    <property type="entry name" value="Methyltranfer_dom"/>
</dbReference>
<dbReference type="Proteomes" id="UP001642409">
    <property type="component" value="Unassembled WGS sequence"/>
</dbReference>
<dbReference type="PANTHER" id="PTHR12496:SF0">
    <property type="entry name" value="METHYLTRANSFERASE DOMAIN-CONTAINING PROTEIN"/>
    <property type="match status" value="1"/>
</dbReference>
<dbReference type="GO" id="GO:0032259">
    <property type="term" value="P:methylation"/>
    <property type="evidence" value="ECO:0007669"/>
    <property type="project" value="UniProtKB-KW"/>
</dbReference>
<proteinExistence type="predicted"/>
<sequence length="509" mass="58798">MTSLFPGYDTHIEVTQENIDTYYQKLNKFTHQFKDFILTFCTDLYAYSHYNKYPEEIKQDIETIFSQQDLYDNFMSNKIQEKDIKSSILKDFLFQSFGLIIPRKDIPEAEITFKSLQHEISADKAQQTHLFFQYVKSETQSLNPDNTTFLDLGAGKGYLSAYVAFDMKRKIISVEASEKHGISLARRVCGLTSKFYNDIYQQIQGKLQSADQDYDNLRIAITMIDTAVDGTQVLNASQSLSWFYQNFKNKSMTEARIPLNSLNNNIQGVVAKSIQSASSIKTKDITYVPLGLHACGDLSVIALKMLLHSDVSYAFTVPCCYIHLSDNGFPLHKATIQPLENLYDEFYPVTRKISNHKISEHVLRFAGTGFDEKFEDLNLIIQQFFDRAVLDKCRIVKGLNTKTVAIKRTGTFTEWVQQQLIKENALMNEEEINKIYNQCEEHKWAMKAHLIFRKIAGQVLESMILVDRYMWLRNNNFQGKIDWCMGGYSGRGFVLWGKKITDQQQKQDQ</sequence>
<reference evidence="3 4" key="2">
    <citation type="submission" date="2024-07" db="EMBL/GenBank/DDBJ databases">
        <authorList>
            <person name="Akdeniz Z."/>
        </authorList>
    </citation>
    <scope>NUCLEOTIDE SEQUENCE [LARGE SCALE GENOMIC DNA]</scope>
</reference>
<dbReference type="EMBL" id="CAXDID020000055">
    <property type="protein sequence ID" value="CAL6007036.1"/>
    <property type="molecule type" value="Genomic_DNA"/>
</dbReference>
<dbReference type="Pfam" id="PF13679">
    <property type="entry name" value="Methyltransf_32"/>
    <property type="match status" value="1"/>
</dbReference>
<dbReference type="AlphaFoldDB" id="A0AA86Q3H8"/>
<gene>
    <name evidence="3" type="ORF">HINF_LOCUS20441</name>
    <name evidence="2" type="ORF">HINF_LOCUS39259</name>
</gene>
<evidence type="ECO:0000313" key="2">
    <source>
        <dbReference type="EMBL" id="CAI9951614.1"/>
    </source>
</evidence>
<keyword evidence="2" id="KW-0489">Methyltransferase</keyword>
<evidence type="ECO:0000259" key="1">
    <source>
        <dbReference type="Pfam" id="PF13679"/>
    </source>
</evidence>
<accession>A0AA86Q3H8</accession>
<dbReference type="InterPro" id="IPR029063">
    <property type="entry name" value="SAM-dependent_MTases_sf"/>
</dbReference>
<feature type="domain" description="Methyltransferase" evidence="1">
    <location>
        <begin position="123"/>
        <end position="325"/>
    </location>
</feature>
<protein>
    <submittedName>
        <fullName evidence="2">Methyltransferase domain-containing protein</fullName>
    </submittedName>
    <submittedName>
        <fullName evidence="3">Methyltransferase_domain-containing protein</fullName>
    </submittedName>
</protein>
<dbReference type="PANTHER" id="PTHR12496">
    <property type="entry name" value="CGI-41 METHYLTRANSFERASE"/>
    <property type="match status" value="1"/>
</dbReference>
<keyword evidence="4" id="KW-1185">Reference proteome</keyword>
<dbReference type="EMBL" id="CATOUU010000825">
    <property type="protein sequence ID" value="CAI9951614.1"/>
    <property type="molecule type" value="Genomic_DNA"/>
</dbReference>
<dbReference type="SUPFAM" id="SSF53335">
    <property type="entry name" value="S-adenosyl-L-methionine-dependent methyltransferases"/>
    <property type="match status" value="1"/>
</dbReference>
<evidence type="ECO:0000313" key="4">
    <source>
        <dbReference type="Proteomes" id="UP001642409"/>
    </source>
</evidence>
<dbReference type="GO" id="GO:0008168">
    <property type="term" value="F:methyltransferase activity"/>
    <property type="evidence" value="ECO:0007669"/>
    <property type="project" value="UniProtKB-KW"/>
</dbReference>
<keyword evidence="2" id="KW-0808">Transferase</keyword>
<evidence type="ECO:0000313" key="3">
    <source>
        <dbReference type="EMBL" id="CAL6007036.1"/>
    </source>
</evidence>